<dbReference type="Pfam" id="PF13365">
    <property type="entry name" value="Trypsin_2"/>
    <property type="match status" value="1"/>
</dbReference>
<gene>
    <name evidence="5" type="ORF">AMOR_25920</name>
</gene>
<accession>A0ABN6MRK6</accession>
<dbReference type="SUPFAM" id="SSF50494">
    <property type="entry name" value="Trypsin-like serine proteases"/>
    <property type="match status" value="1"/>
</dbReference>
<evidence type="ECO:0000259" key="4">
    <source>
        <dbReference type="PROSITE" id="PS50106"/>
    </source>
</evidence>
<feature type="domain" description="PDZ" evidence="4">
    <location>
        <begin position="404"/>
        <end position="492"/>
    </location>
</feature>
<dbReference type="InterPro" id="IPR051201">
    <property type="entry name" value="Chloro_Bact_Ser_Proteases"/>
</dbReference>
<dbReference type="PRINTS" id="PR00834">
    <property type="entry name" value="PROTEASES2C"/>
</dbReference>
<proteinExistence type="predicted"/>
<dbReference type="InterPro" id="IPR009003">
    <property type="entry name" value="Peptidase_S1_PA"/>
</dbReference>
<dbReference type="Proteomes" id="UP001162891">
    <property type="component" value="Chromosome"/>
</dbReference>
<name>A0ABN6MRK6_9BACT</name>
<feature type="domain" description="PDZ" evidence="4">
    <location>
        <begin position="306"/>
        <end position="369"/>
    </location>
</feature>
<keyword evidence="1" id="KW-0645">Protease</keyword>
<dbReference type="InterPro" id="IPR041489">
    <property type="entry name" value="PDZ_6"/>
</dbReference>
<dbReference type="PROSITE" id="PS50106">
    <property type="entry name" value="PDZ"/>
    <property type="match status" value="2"/>
</dbReference>
<feature type="region of interest" description="Disordered" evidence="3">
    <location>
        <begin position="56"/>
        <end position="83"/>
    </location>
</feature>
<keyword evidence="6" id="KW-1185">Reference proteome</keyword>
<evidence type="ECO:0000256" key="1">
    <source>
        <dbReference type="ARBA" id="ARBA00022670"/>
    </source>
</evidence>
<reference evidence="6" key="1">
    <citation type="journal article" date="2022" name="Int. J. Syst. Evol. Microbiol.">
        <title>Anaeromyxobacter oryzae sp. nov., Anaeromyxobacter diazotrophicus sp. nov. and Anaeromyxobacter paludicola sp. nov., isolated from paddy soils.</title>
        <authorList>
            <person name="Itoh H."/>
            <person name="Xu Z."/>
            <person name="Mise K."/>
            <person name="Masuda Y."/>
            <person name="Ushijima N."/>
            <person name="Hayakawa C."/>
            <person name="Shiratori Y."/>
            <person name="Senoo K."/>
        </authorList>
    </citation>
    <scope>NUCLEOTIDE SEQUENCE [LARGE SCALE GENOMIC DNA]</scope>
    <source>
        <strain evidence="6">Red232</strain>
    </source>
</reference>
<dbReference type="PANTHER" id="PTHR43343:SF3">
    <property type="entry name" value="PROTEASE DO-LIKE 8, CHLOROPLASTIC"/>
    <property type="match status" value="1"/>
</dbReference>
<dbReference type="InterPro" id="IPR001478">
    <property type="entry name" value="PDZ"/>
</dbReference>
<dbReference type="Gene3D" id="2.30.42.10">
    <property type="match status" value="2"/>
</dbReference>
<dbReference type="InterPro" id="IPR036034">
    <property type="entry name" value="PDZ_sf"/>
</dbReference>
<dbReference type="SUPFAM" id="SSF50156">
    <property type="entry name" value="PDZ domain-like"/>
    <property type="match status" value="2"/>
</dbReference>
<dbReference type="InterPro" id="IPR001940">
    <property type="entry name" value="Peptidase_S1C"/>
</dbReference>
<evidence type="ECO:0000256" key="2">
    <source>
        <dbReference type="ARBA" id="ARBA00022801"/>
    </source>
</evidence>
<evidence type="ECO:0000313" key="6">
    <source>
        <dbReference type="Proteomes" id="UP001162891"/>
    </source>
</evidence>
<sequence>MPTKAKTRAARAARPPSRSGAVRLARALLLTVVAAALVLAALSLAPRLDGTLAATASARSDTPAPLRGGFTLPRATEGSQASRRTPVVVAVEKVRGAVVNVSAEELVRIRVPSRGSSARDLLFGDLFERPRYRKGYQVTSLGSGVIVSPEGYVLTNNHVVERGARFRVGLLDGREVIAKVVGTDPSSDLAVLKLDTKDRLPYVPVGRSDDLMIGETVIAIGNPFGLSHTVTTGVVSAVHRNFRAGDRTLFDFIQTDASINPGNSGGPLLDIDGRLVGVNTAILGDRNAGIGFAIPIDRARRIAEDLVAHGEVREGYLGIVVADLPPKEGAAEGASGGVVVTAVDPGSPGDRAGVRKGDVVDAVEGFSIETAEEFRFRVRDLPIGATARVDLTRGRQKTTAAVTAVELGPQHAADLVARRVGIQLGDERVRGGSVVVVRSVARGSPADEAGLLAGDLVREVNSSEVATVDDFRKAAARARRSGQLVLLVQRGYAAERIAFDFD</sequence>
<protein>
    <submittedName>
        <fullName evidence="5">Peptidase</fullName>
    </submittedName>
</protein>
<evidence type="ECO:0000256" key="3">
    <source>
        <dbReference type="SAM" id="MobiDB-lite"/>
    </source>
</evidence>
<evidence type="ECO:0000313" key="5">
    <source>
        <dbReference type="EMBL" id="BDG03596.1"/>
    </source>
</evidence>
<dbReference type="Gene3D" id="2.40.10.120">
    <property type="match status" value="1"/>
</dbReference>
<organism evidence="5 6">
    <name type="scientific">Anaeromyxobacter oryzae</name>
    <dbReference type="NCBI Taxonomy" id="2918170"/>
    <lineage>
        <taxon>Bacteria</taxon>
        <taxon>Pseudomonadati</taxon>
        <taxon>Myxococcota</taxon>
        <taxon>Myxococcia</taxon>
        <taxon>Myxococcales</taxon>
        <taxon>Cystobacterineae</taxon>
        <taxon>Anaeromyxobacteraceae</taxon>
        <taxon>Anaeromyxobacter</taxon>
    </lineage>
</organism>
<dbReference type="EMBL" id="AP025591">
    <property type="protein sequence ID" value="BDG03596.1"/>
    <property type="molecule type" value="Genomic_DNA"/>
</dbReference>
<dbReference type="SMART" id="SM00228">
    <property type="entry name" value="PDZ"/>
    <property type="match status" value="2"/>
</dbReference>
<keyword evidence="2" id="KW-0378">Hydrolase</keyword>
<dbReference type="Pfam" id="PF17820">
    <property type="entry name" value="PDZ_6"/>
    <property type="match status" value="2"/>
</dbReference>
<dbReference type="PANTHER" id="PTHR43343">
    <property type="entry name" value="PEPTIDASE S12"/>
    <property type="match status" value="1"/>
</dbReference>